<protein>
    <submittedName>
        <fullName evidence="3">Glycosyltransferase family 4 protein</fullName>
    </submittedName>
</protein>
<dbReference type="AlphaFoldDB" id="A0A931HCS6"/>
<gene>
    <name evidence="3" type="ORF">I5E68_12140</name>
</gene>
<dbReference type="Pfam" id="PF13579">
    <property type="entry name" value="Glyco_trans_4_4"/>
    <property type="match status" value="1"/>
</dbReference>
<evidence type="ECO:0000313" key="4">
    <source>
        <dbReference type="Proteomes" id="UP000617634"/>
    </source>
</evidence>
<dbReference type="InterPro" id="IPR028098">
    <property type="entry name" value="Glyco_trans_4-like_N"/>
</dbReference>
<organism evidence="3 4">
    <name type="scientific">Novosphingobium aureum</name>
    <dbReference type="NCBI Taxonomy" id="2792964"/>
    <lineage>
        <taxon>Bacteria</taxon>
        <taxon>Pseudomonadati</taxon>
        <taxon>Pseudomonadota</taxon>
        <taxon>Alphaproteobacteria</taxon>
        <taxon>Sphingomonadales</taxon>
        <taxon>Sphingomonadaceae</taxon>
        <taxon>Novosphingobium</taxon>
    </lineage>
</organism>
<feature type="compositionally biased region" description="Low complexity" evidence="1">
    <location>
        <begin position="387"/>
        <end position="401"/>
    </location>
</feature>
<evidence type="ECO:0000313" key="3">
    <source>
        <dbReference type="EMBL" id="MBH0113697.1"/>
    </source>
</evidence>
<dbReference type="EMBL" id="JADZGI010000001">
    <property type="protein sequence ID" value="MBH0113697.1"/>
    <property type="molecule type" value="Genomic_DNA"/>
</dbReference>
<comment type="caution">
    <text evidence="3">The sequence shown here is derived from an EMBL/GenBank/DDBJ whole genome shotgun (WGS) entry which is preliminary data.</text>
</comment>
<proteinExistence type="predicted"/>
<dbReference type="Proteomes" id="UP000617634">
    <property type="component" value="Unassembled WGS sequence"/>
</dbReference>
<sequence>MKVLVLSSLAYSLTNFRGALLQAMRANGHEVVAVAPDRDEAVEEALAKMGVQFRQIPMERTGTSPLADLRLLADYMKLMARERPDLVLAYTQKPIIYGGLAARAMRVRRFFALMSGLGYVFSEGTARRPILRRVVARLYREAVRRARAIFVFNADDREDMIALGIVSPSQSVIKVPGSGVDLDHFAQQPLPRDGLRFLLVGRLMQDKGIHEFAMAAEQIAREHPDCTFSVLGHYDRVSPTGIDEAECARLARRYPVRFIPGSSDVRPYLASASVFVLPSYYREGLPRTILEAMATGRAVITTDMPGCREPVVEGENGFLVAPRDAASLRRAMEHFIEVPGLAASMGQRSRELAEKVYDVHKVNHVLLDEMDLLVPMWSSQGSHDEAGTQAAATRATGQPAQEPGQEDLSTGIDGAQAGTGHLAPPVAPMLAGLEAIARQPSGGEGENGIAADRVPG</sequence>
<dbReference type="PANTHER" id="PTHR45947:SF3">
    <property type="entry name" value="SULFOQUINOVOSYL TRANSFERASE SQD2"/>
    <property type="match status" value="1"/>
</dbReference>
<feature type="domain" description="Glycosyltransferase subfamily 4-like N-terminal" evidence="2">
    <location>
        <begin position="19"/>
        <end position="170"/>
    </location>
</feature>
<reference evidence="3" key="1">
    <citation type="submission" date="2020-11" db="EMBL/GenBank/DDBJ databases">
        <title>Novosphingobium aureum sp. nov., a marine bacterium isolated from sediment of a salt flat.</title>
        <authorList>
            <person name="Yoo Y."/>
            <person name="Kim J.-J."/>
        </authorList>
    </citation>
    <scope>NUCLEOTIDE SEQUENCE</scope>
    <source>
        <strain evidence="3">YJ-S2-02</strain>
    </source>
</reference>
<accession>A0A931HCS6</accession>
<feature type="region of interest" description="Disordered" evidence="1">
    <location>
        <begin position="437"/>
        <end position="456"/>
    </location>
</feature>
<dbReference type="Pfam" id="PF13692">
    <property type="entry name" value="Glyco_trans_1_4"/>
    <property type="match status" value="1"/>
</dbReference>
<dbReference type="GO" id="GO:0016757">
    <property type="term" value="F:glycosyltransferase activity"/>
    <property type="evidence" value="ECO:0007669"/>
    <property type="project" value="TreeGrafter"/>
</dbReference>
<name>A0A931HCS6_9SPHN</name>
<evidence type="ECO:0000259" key="2">
    <source>
        <dbReference type="Pfam" id="PF13579"/>
    </source>
</evidence>
<evidence type="ECO:0000256" key="1">
    <source>
        <dbReference type="SAM" id="MobiDB-lite"/>
    </source>
</evidence>
<keyword evidence="4" id="KW-1185">Reference proteome</keyword>
<dbReference type="RefSeq" id="WP_197164044.1">
    <property type="nucleotide sequence ID" value="NZ_JADZGI010000001.1"/>
</dbReference>
<dbReference type="Gene3D" id="3.40.50.2000">
    <property type="entry name" value="Glycogen Phosphorylase B"/>
    <property type="match status" value="2"/>
</dbReference>
<dbReference type="SUPFAM" id="SSF53756">
    <property type="entry name" value="UDP-Glycosyltransferase/glycogen phosphorylase"/>
    <property type="match status" value="1"/>
</dbReference>
<dbReference type="InterPro" id="IPR050194">
    <property type="entry name" value="Glycosyltransferase_grp1"/>
</dbReference>
<dbReference type="CDD" id="cd03808">
    <property type="entry name" value="GT4_CapM-like"/>
    <property type="match status" value="1"/>
</dbReference>
<feature type="region of interest" description="Disordered" evidence="1">
    <location>
        <begin position="379"/>
        <end position="425"/>
    </location>
</feature>
<dbReference type="PANTHER" id="PTHR45947">
    <property type="entry name" value="SULFOQUINOVOSYL TRANSFERASE SQD2"/>
    <property type="match status" value="1"/>
</dbReference>